<feature type="chain" id="PRO_5045467898" evidence="2">
    <location>
        <begin position="23"/>
        <end position="254"/>
    </location>
</feature>
<feature type="signal peptide" evidence="2">
    <location>
        <begin position="1"/>
        <end position="22"/>
    </location>
</feature>
<name>A0A1I5XXY8_9BACI</name>
<keyword evidence="4" id="KW-1185">Reference proteome</keyword>
<sequence length="254" mass="29361">MKRWITLFCMILLLQKGVTVQAESSWSTLNELADQALSLAQQEHYKEAITFMDRFNDELTPVNRESLHISTEQFRILQYSHSLALQALEQGNSEEEPSSKVMQFRLLVDALQTNHQPLWTEMEEEMLSTFGKLKENAETGDQVAFQEDLAVFLQQYDLILPSAQVDRNQQDIEKMNDHVAFLNNQSLEAMSDGEKEAYFKQIEKDLQTLFEKAPFQSDVSPFWVMMTIGSIIVTTLLYVGWRKYIGSQTIHSSY</sequence>
<reference evidence="3 4" key="1">
    <citation type="submission" date="2016-10" db="EMBL/GenBank/DDBJ databases">
        <authorList>
            <person name="Varghese N."/>
            <person name="Submissions S."/>
        </authorList>
    </citation>
    <scope>NUCLEOTIDE SEQUENCE [LARGE SCALE GENOMIC DNA]</scope>
    <source>
        <strain evidence="3 4">DSM 13796</strain>
    </source>
</reference>
<dbReference type="GeneID" id="93709855"/>
<dbReference type="InterPro" id="IPR014231">
    <property type="entry name" value="Spore_YpjB"/>
</dbReference>
<keyword evidence="1" id="KW-1133">Transmembrane helix</keyword>
<evidence type="ECO:0000313" key="3">
    <source>
        <dbReference type="EMBL" id="SFQ36818.1"/>
    </source>
</evidence>
<keyword evidence="1" id="KW-0812">Transmembrane</keyword>
<comment type="caution">
    <text evidence="3">The sequence shown here is derived from an EMBL/GenBank/DDBJ whole genome shotgun (WGS) entry which is preliminary data.</text>
</comment>
<dbReference type="Pfam" id="PF09577">
    <property type="entry name" value="Spore_YpjB"/>
    <property type="match status" value="1"/>
</dbReference>
<organism evidence="3 4">
    <name type="scientific">Priestia endophytica DSM 13796</name>
    <dbReference type="NCBI Taxonomy" id="1121089"/>
    <lineage>
        <taxon>Bacteria</taxon>
        <taxon>Bacillati</taxon>
        <taxon>Bacillota</taxon>
        <taxon>Bacilli</taxon>
        <taxon>Bacillales</taxon>
        <taxon>Bacillaceae</taxon>
        <taxon>Priestia</taxon>
    </lineage>
</organism>
<dbReference type="RefSeq" id="WP_061803569.1">
    <property type="nucleotide sequence ID" value="NZ_FOXX01000002.1"/>
</dbReference>
<dbReference type="Proteomes" id="UP000182762">
    <property type="component" value="Unassembled WGS sequence"/>
</dbReference>
<evidence type="ECO:0000313" key="4">
    <source>
        <dbReference type="Proteomes" id="UP000182762"/>
    </source>
</evidence>
<protein>
    <submittedName>
        <fullName evidence="3">Sporulation protein YpjB</fullName>
    </submittedName>
</protein>
<evidence type="ECO:0000256" key="1">
    <source>
        <dbReference type="SAM" id="Phobius"/>
    </source>
</evidence>
<feature type="transmembrane region" description="Helical" evidence="1">
    <location>
        <begin position="222"/>
        <end position="241"/>
    </location>
</feature>
<accession>A0A1I5XXY8</accession>
<keyword evidence="1" id="KW-0472">Membrane</keyword>
<dbReference type="EMBL" id="FOXX01000002">
    <property type="protein sequence ID" value="SFQ36818.1"/>
    <property type="molecule type" value="Genomic_DNA"/>
</dbReference>
<keyword evidence="2" id="KW-0732">Signal</keyword>
<gene>
    <name evidence="3" type="ORF">SAMN02745910_01123</name>
</gene>
<proteinExistence type="predicted"/>
<evidence type="ECO:0000256" key="2">
    <source>
        <dbReference type="SAM" id="SignalP"/>
    </source>
</evidence>